<feature type="compositionally biased region" description="Basic and acidic residues" evidence="23">
    <location>
        <begin position="557"/>
        <end position="567"/>
    </location>
</feature>
<evidence type="ECO:0000256" key="23">
    <source>
        <dbReference type="SAM" id="MobiDB-lite"/>
    </source>
</evidence>
<keyword evidence="11" id="KW-0479">Metal-binding</keyword>
<feature type="compositionally biased region" description="Gly residues" evidence="23">
    <location>
        <begin position="508"/>
        <end position="521"/>
    </location>
</feature>
<organism evidence="26 27">
    <name type="scientific">Hucho hucho</name>
    <name type="common">huchen</name>
    <dbReference type="NCBI Taxonomy" id="62062"/>
    <lineage>
        <taxon>Eukaryota</taxon>
        <taxon>Metazoa</taxon>
        <taxon>Chordata</taxon>
        <taxon>Craniata</taxon>
        <taxon>Vertebrata</taxon>
        <taxon>Euteleostomi</taxon>
        <taxon>Actinopterygii</taxon>
        <taxon>Neopterygii</taxon>
        <taxon>Teleostei</taxon>
        <taxon>Protacanthopterygii</taxon>
        <taxon>Salmoniformes</taxon>
        <taxon>Salmonidae</taxon>
        <taxon>Salmoninae</taxon>
        <taxon>Hucho</taxon>
    </lineage>
</organism>
<evidence type="ECO:0000256" key="11">
    <source>
        <dbReference type="ARBA" id="ARBA00022723"/>
    </source>
</evidence>
<evidence type="ECO:0000256" key="14">
    <source>
        <dbReference type="ARBA" id="ARBA00022777"/>
    </source>
</evidence>
<feature type="compositionally biased region" description="Polar residues" evidence="23">
    <location>
        <begin position="398"/>
        <end position="409"/>
    </location>
</feature>
<reference evidence="26" key="3">
    <citation type="submission" date="2025-09" db="UniProtKB">
        <authorList>
            <consortium name="Ensembl"/>
        </authorList>
    </citation>
    <scope>IDENTIFICATION</scope>
</reference>
<feature type="compositionally biased region" description="Low complexity" evidence="23">
    <location>
        <begin position="289"/>
        <end position="299"/>
    </location>
</feature>
<dbReference type="PANTHER" id="PTHR24356:SF149">
    <property type="entry name" value="SERINE_THREONINE-PROTEIN KINASE LATS2"/>
    <property type="match status" value="1"/>
</dbReference>
<comment type="similarity">
    <text evidence="4">Belongs to the protein kinase superfamily. AGC Ser/Thr protein kinase family.</text>
</comment>
<dbReference type="GO" id="GO:0000922">
    <property type="term" value="C:spindle pole"/>
    <property type="evidence" value="ECO:0007669"/>
    <property type="project" value="TreeGrafter"/>
</dbReference>
<evidence type="ECO:0000256" key="5">
    <source>
        <dbReference type="ARBA" id="ARBA00012513"/>
    </source>
</evidence>
<dbReference type="Pfam" id="PF00627">
    <property type="entry name" value="UBA"/>
    <property type="match status" value="1"/>
</dbReference>
<comment type="cofactor">
    <cofactor evidence="1">
        <name>Mg(2+)</name>
        <dbReference type="ChEBI" id="CHEBI:18420"/>
    </cofactor>
</comment>
<dbReference type="PROSITE" id="PS00107">
    <property type="entry name" value="PROTEIN_KINASE_ATP"/>
    <property type="match status" value="1"/>
</dbReference>
<dbReference type="Ensembl" id="ENSHHUT00000044428.1">
    <property type="protein sequence ID" value="ENSHHUP00000042809.1"/>
    <property type="gene ID" value="ENSHHUG00000026323.1"/>
</dbReference>
<dbReference type="GO" id="GO:0005813">
    <property type="term" value="C:centrosome"/>
    <property type="evidence" value="ECO:0007669"/>
    <property type="project" value="UniProtKB-SubCell"/>
</dbReference>
<feature type="region of interest" description="Disordered" evidence="23">
    <location>
        <begin position="972"/>
        <end position="994"/>
    </location>
</feature>
<evidence type="ECO:0000256" key="1">
    <source>
        <dbReference type="ARBA" id="ARBA00001946"/>
    </source>
</evidence>
<evidence type="ECO:0000256" key="2">
    <source>
        <dbReference type="ARBA" id="ARBA00004186"/>
    </source>
</evidence>
<dbReference type="GO" id="GO:0046872">
    <property type="term" value="F:metal ion binding"/>
    <property type="evidence" value="ECO:0007669"/>
    <property type="project" value="UniProtKB-KW"/>
</dbReference>
<feature type="region of interest" description="Disordered" evidence="23">
    <location>
        <begin position="460"/>
        <end position="567"/>
    </location>
</feature>
<keyword evidence="17" id="KW-0206">Cytoskeleton</keyword>
<evidence type="ECO:0000256" key="16">
    <source>
        <dbReference type="ARBA" id="ARBA00022842"/>
    </source>
</evidence>
<dbReference type="GO" id="GO:1900227">
    <property type="term" value="P:positive regulation of NLRP3 inflammasome complex assembly"/>
    <property type="evidence" value="ECO:0007669"/>
    <property type="project" value="UniProtKB-ARBA"/>
</dbReference>
<dbReference type="FunFam" id="3.30.200.20:FF:000170">
    <property type="entry name" value="Non-specific serine/threonine protein kinase"/>
    <property type="match status" value="1"/>
</dbReference>
<name>A0A4W5MZD3_9TELE</name>
<dbReference type="InterPro" id="IPR050236">
    <property type="entry name" value="Ser_Thr_kinase_AGC"/>
</dbReference>
<feature type="compositionally biased region" description="Acidic residues" evidence="23">
    <location>
        <begin position="1054"/>
        <end position="1067"/>
    </location>
</feature>
<dbReference type="SUPFAM" id="SSF46934">
    <property type="entry name" value="UBA-like"/>
    <property type="match status" value="1"/>
</dbReference>
<feature type="region of interest" description="Disordered" evidence="23">
    <location>
        <begin position="1029"/>
        <end position="1074"/>
    </location>
</feature>
<feature type="compositionally biased region" description="Polar residues" evidence="23">
    <location>
        <begin position="1037"/>
        <end position="1050"/>
    </location>
</feature>
<feature type="domain" description="UBA" evidence="25">
    <location>
        <begin position="103"/>
        <end position="144"/>
    </location>
</feature>
<keyword evidence="6" id="KW-0963">Cytoplasm</keyword>
<evidence type="ECO:0000256" key="8">
    <source>
        <dbReference type="ARBA" id="ARBA00022553"/>
    </source>
</evidence>
<dbReference type="GeneTree" id="ENSGT00940000159161"/>
<keyword evidence="13" id="KW-0498">Mitosis</keyword>
<keyword evidence="14" id="KW-0418">Kinase</keyword>
<feature type="compositionally biased region" description="Basic and acidic residues" evidence="23">
    <location>
        <begin position="522"/>
        <end position="541"/>
    </location>
</feature>
<feature type="domain" description="Protein kinase" evidence="24">
    <location>
        <begin position="642"/>
        <end position="947"/>
    </location>
</feature>
<proteinExistence type="inferred from homology"/>
<evidence type="ECO:0000256" key="12">
    <source>
        <dbReference type="ARBA" id="ARBA00022741"/>
    </source>
</evidence>
<evidence type="ECO:0000256" key="22">
    <source>
        <dbReference type="SAM" id="Coils"/>
    </source>
</evidence>
<dbReference type="Gene3D" id="1.10.510.10">
    <property type="entry name" value="Transferase(Phosphotransferase) domain 1"/>
    <property type="match status" value="1"/>
</dbReference>
<feature type="region of interest" description="Disordered" evidence="23">
    <location>
        <begin position="22"/>
        <end position="70"/>
    </location>
</feature>
<keyword evidence="12 21" id="KW-0547">Nucleotide-binding</keyword>
<comment type="subcellular location">
    <subcellularLocation>
        <location evidence="3">Cytoplasm</location>
        <location evidence="3">Cytoskeleton</location>
        <location evidence="3">Microtubule organizing center</location>
        <location evidence="3">Centrosome</location>
    </subcellularLocation>
    <subcellularLocation>
        <location evidence="2">Cytoplasm</location>
        <location evidence="2">Cytoskeleton</location>
        <location evidence="2">Spindle</location>
    </subcellularLocation>
</comment>
<evidence type="ECO:0000259" key="25">
    <source>
        <dbReference type="PROSITE" id="PS50030"/>
    </source>
</evidence>
<dbReference type="PROSITE" id="PS00108">
    <property type="entry name" value="PROTEIN_KINASE_ST"/>
    <property type="match status" value="1"/>
</dbReference>
<dbReference type="CDD" id="cd14398">
    <property type="entry name" value="UBA_LATS2"/>
    <property type="match status" value="1"/>
</dbReference>
<keyword evidence="27" id="KW-1185">Reference proteome</keyword>
<keyword evidence="10" id="KW-0808">Transferase</keyword>
<dbReference type="Proteomes" id="UP000314982">
    <property type="component" value="Unassembled WGS sequence"/>
</dbReference>
<evidence type="ECO:0000256" key="17">
    <source>
        <dbReference type="ARBA" id="ARBA00023212"/>
    </source>
</evidence>
<evidence type="ECO:0000256" key="20">
    <source>
        <dbReference type="ARBA" id="ARBA00048679"/>
    </source>
</evidence>
<dbReference type="CDD" id="cd21777">
    <property type="entry name" value="MobB_LATS2"/>
    <property type="match status" value="1"/>
</dbReference>
<dbReference type="FunFam" id="1.10.510.10:FF:000199">
    <property type="entry name" value="Non-specific serine/threonine protein kinase"/>
    <property type="match status" value="1"/>
</dbReference>
<feature type="compositionally biased region" description="Low complexity" evidence="23">
    <location>
        <begin position="371"/>
        <end position="384"/>
    </location>
</feature>
<comment type="catalytic activity">
    <reaction evidence="19">
        <text>L-threonyl-[protein] + ATP = O-phospho-L-threonyl-[protein] + ADP + H(+)</text>
        <dbReference type="Rhea" id="RHEA:46608"/>
        <dbReference type="Rhea" id="RHEA-COMP:11060"/>
        <dbReference type="Rhea" id="RHEA-COMP:11605"/>
        <dbReference type="ChEBI" id="CHEBI:15378"/>
        <dbReference type="ChEBI" id="CHEBI:30013"/>
        <dbReference type="ChEBI" id="CHEBI:30616"/>
        <dbReference type="ChEBI" id="CHEBI:61977"/>
        <dbReference type="ChEBI" id="CHEBI:456216"/>
        <dbReference type="EC" id="2.7.11.1"/>
    </reaction>
</comment>
<evidence type="ECO:0000256" key="7">
    <source>
        <dbReference type="ARBA" id="ARBA00022527"/>
    </source>
</evidence>
<reference evidence="26" key="2">
    <citation type="submission" date="2025-08" db="UniProtKB">
        <authorList>
            <consortium name="Ensembl"/>
        </authorList>
    </citation>
    <scope>IDENTIFICATION</scope>
</reference>
<dbReference type="InterPro" id="IPR017441">
    <property type="entry name" value="Protein_kinase_ATP_BS"/>
</dbReference>
<dbReference type="Pfam" id="PF00069">
    <property type="entry name" value="Pkinase"/>
    <property type="match status" value="2"/>
</dbReference>
<evidence type="ECO:0000256" key="6">
    <source>
        <dbReference type="ARBA" id="ARBA00022490"/>
    </source>
</evidence>
<keyword evidence="7" id="KW-0723">Serine/threonine-protein kinase</keyword>
<dbReference type="GO" id="GO:0004674">
    <property type="term" value="F:protein serine/threonine kinase activity"/>
    <property type="evidence" value="ECO:0007669"/>
    <property type="project" value="UniProtKB-KW"/>
</dbReference>
<dbReference type="Gene3D" id="1.10.8.10">
    <property type="entry name" value="DNA helicase RuvA subunit, C-terminal domain"/>
    <property type="match status" value="1"/>
</dbReference>
<reference evidence="27" key="1">
    <citation type="submission" date="2018-06" db="EMBL/GenBank/DDBJ databases">
        <title>Genome assembly of Danube salmon.</title>
        <authorList>
            <person name="Macqueen D.J."/>
            <person name="Gundappa M.K."/>
        </authorList>
    </citation>
    <scope>NUCLEOTIDE SEQUENCE [LARGE SCALE GENOMIC DNA]</scope>
</reference>
<dbReference type="GO" id="GO:0046620">
    <property type="term" value="P:regulation of organ growth"/>
    <property type="evidence" value="ECO:0007669"/>
    <property type="project" value="TreeGrafter"/>
</dbReference>
<dbReference type="GO" id="GO:0035329">
    <property type="term" value="P:hippo signaling"/>
    <property type="evidence" value="ECO:0007669"/>
    <property type="project" value="TreeGrafter"/>
</dbReference>
<comment type="catalytic activity">
    <reaction evidence="20">
        <text>L-seryl-[protein] + ATP = O-phospho-L-seryl-[protein] + ADP + H(+)</text>
        <dbReference type="Rhea" id="RHEA:17989"/>
        <dbReference type="Rhea" id="RHEA-COMP:9863"/>
        <dbReference type="Rhea" id="RHEA-COMP:11604"/>
        <dbReference type="ChEBI" id="CHEBI:15378"/>
        <dbReference type="ChEBI" id="CHEBI:29999"/>
        <dbReference type="ChEBI" id="CHEBI:30616"/>
        <dbReference type="ChEBI" id="CHEBI:83421"/>
        <dbReference type="ChEBI" id="CHEBI:456216"/>
        <dbReference type="EC" id="2.7.11.1"/>
    </reaction>
</comment>
<dbReference type="InterPro" id="IPR011009">
    <property type="entry name" value="Kinase-like_dom_sf"/>
</dbReference>
<accession>A0A4W5MZD3</accession>
<sequence>MRPKTFPTAPYVGNTRQRLQEIKEGLKQPAKLVSQARHGGSSWGEGGRGTESKGKDPGSRQQQLRPPQKFNNYQNALREIRKSLMPFANESGPSSSSAHPAGDVNRQMLQELVNAGCDQEMAVRALKQTGSRNIEAALEYISKMGYLDARNELIVQVIKQTSPGKGGMPNSMDHRPPLEGTSEGAMPPYHQMGAPMYEGAGYGPEGAYMGNPIMEQAPGGPVPGPHYDYGHVRPHMMEPSSYGVQRSASFQNKMPPLVPDNYVNMQGKGAMGQNGGGYPPNMYIPPHPQQSSQTSHQVHMMSRSPGGAAAAMGPDFSDLLTPSRASLNLDLYEQHQHHWAGPQGPEGAPPARQPQPQGPFRGEVRVPSRTNSFNNRSVPPNNVRPTLVTPAPGKQDPSLGQPNTITAVTSPPIQQPVKSIRVMRPEPKTAVGPCHPGWLAAQETSEPLAYMPEEAYSLEHAQEPRCPPPPYPKTLLMSGAASEAGPLEGPGGAMCGAPDLNTPSRPHGGSGGGGGGGGGGGKAEESQVKEKTKSGKGEKAVKNKKQIQTSPVPVRKNGRDQEKRESRIKSYSPFAFKFYMEQHVENVMKTHQQKLNRRLQLEQEMSKAGLSEAEQEQMRKMLNQKESNYNRLRRAKMDKAMFIKIKTLGIGAFGEVCLTRKVDTGALYAMKTLRKKDVLNRNQVAHVKAERDILAEADNEWVVRLYYSFQDRDSLYFVMDYIPGGDMMSLLIRMGIFPEPLACFYVAELTLAIESVHKMGFIHRDIKPDNILIDLDGHIKLTDFGLCTGFRWTHNSKYYQKGDHIRQDSMEPSDFWDDVSNCRCGDRLQTLEQRATRQHQRCLAHSLVGTPNYIAPEVLLRKGYTQLCDWWSVGVILFEMLVGQPPFLAPTPTETQIKVINWESTLQVPPQIKLSPEAVDIIGRLCCSPEERLGSNGAGEIKTHPFFDQMDFSSNLRTQPAPYRPKIAHPMDTSNFDPVEEEGGPGAWSDSGDSTRAWETLCTPHGKHPEHAFYEFTFRRFFDDNGCPFRYPKPPETSHSQGPPSNSGASSMGPEEEEEEEEEDQGEGCEPVYV</sequence>
<feature type="region of interest" description="Disordered" evidence="23">
    <location>
        <begin position="337"/>
        <end position="409"/>
    </location>
</feature>
<evidence type="ECO:0000256" key="3">
    <source>
        <dbReference type="ARBA" id="ARBA00004300"/>
    </source>
</evidence>
<dbReference type="GO" id="GO:0005634">
    <property type="term" value="C:nucleus"/>
    <property type="evidence" value="ECO:0007669"/>
    <property type="project" value="TreeGrafter"/>
</dbReference>
<dbReference type="PANTHER" id="PTHR24356">
    <property type="entry name" value="SERINE/THREONINE-PROTEIN KINASE"/>
    <property type="match status" value="1"/>
</dbReference>
<evidence type="ECO:0000256" key="19">
    <source>
        <dbReference type="ARBA" id="ARBA00047899"/>
    </source>
</evidence>
<protein>
    <recommendedName>
        <fullName evidence="5">non-specific serine/threonine protein kinase</fullName>
        <ecNumber evidence="5">2.7.11.1</ecNumber>
    </recommendedName>
</protein>
<dbReference type="SUPFAM" id="SSF56112">
    <property type="entry name" value="Protein kinase-like (PK-like)"/>
    <property type="match status" value="1"/>
</dbReference>
<evidence type="ECO:0000259" key="24">
    <source>
        <dbReference type="PROSITE" id="PS50011"/>
    </source>
</evidence>
<evidence type="ECO:0000256" key="18">
    <source>
        <dbReference type="ARBA" id="ARBA00023306"/>
    </source>
</evidence>
<dbReference type="SMART" id="SM00220">
    <property type="entry name" value="S_TKc"/>
    <property type="match status" value="1"/>
</dbReference>
<evidence type="ECO:0000313" key="26">
    <source>
        <dbReference type="Ensembl" id="ENSHHUP00000042809.1"/>
    </source>
</evidence>
<keyword evidence="22" id="KW-0175">Coiled coil</keyword>
<evidence type="ECO:0000256" key="13">
    <source>
        <dbReference type="ARBA" id="ARBA00022776"/>
    </source>
</evidence>
<dbReference type="GO" id="GO:0051301">
    <property type="term" value="P:cell division"/>
    <property type="evidence" value="ECO:0007669"/>
    <property type="project" value="UniProtKB-KW"/>
</dbReference>
<feature type="coiled-coil region" evidence="22">
    <location>
        <begin position="584"/>
        <end position="635"/>
    </location>
</feature>
<keyword evidence="18" id="KW-0131">Cell cycle</keyword>
<evidence type="ECO:0000256" key="9">
    <source>
        <dbReference type="ARBA" id="ARBA00022618"/>
    </source>
</evidence>
<dbReference type="InterPro" id="IPR000719">
    <property type="entry name" value="Prot_kinase_dom"/>
</dbReference>
<dbReference type="EC" id="2.7.11.1" evidence="5"/>
<evidence type="ECO:0000313" key="27">
    <source>
        <dbReference type="Proteomes" id="UP000314982"/>
    </source>
</evidence>
<keyword evidence="15 21" id="KW-0067">ATP-binding</keyword>
<keyword evidence="16" id="KW-0460">Magnesium</keyword>
<dbReference type="FunFam" id="1.10.8.10:FF:000029">
    <property type="entry name" value="Serine/threonine-protein kinase LATS1 isoform 1"/>
    <property type="match status" value="1"/>
</dbReference>
<evidence type="ECO:0000256" key="15">
    <source>
        <dbReference type="ARBA" id="ARBA00022840"/>
    </source>
</evidence>
<dbReference type="AlphaFoldDB" id="A0A4W5MZD3"/>
<dbReference type="InterPro" id="IPR015940">
    <property type="entry name" value="UBA"/>
</dbReference>
<dbReference type="GO" id="GO:0005524">
    <property type="term" value="F:ATP binding"/>
    <property type="evidence" value="ECO:0007669"/>
    <property type="project" value="UniProtKB-UniRule"/>
</dbReference>
<dbReference type="PROSITE" id="PS50030">
    <property type="entry name" value="UBA"/>
    <property type="match status" value="1"/>
</dbReference>
<dbReference type="Gene3D" id="3.30.200.20">
    <property type="entry name" value="Phosphorylase Kinase, domain 1"/>
    <property type="match status" value="1"/>
</dbReference>
<keyword evidence="8" id="KW-0597">Phosphoprotein</keyword>
<feature type="region of interest" description="Disordered" evidence="23">
    <location>
        <begin position="272"/>
        <end position="316"/>
    </location>
</feature>
<dbReference type="FunFam" id="1.10.510.10:FF:000086">
    <property type="entry name" value="Non-specific serine/threonine protein kinase"/>
    <property type="match status" value="1"/>
</dbReference>
<evidence type="ECO:0000256" key="21">
    <source>
        <dbReference type="PROSITE-ProRule" id="PRU10141"/>
    </source>
</evidence>
<feature type="compositionally biased region" description="Pro residues" evidence="23">
    <location>
        <begin position="347"/>
        <end position="357"/>
    </location>
</feature>
<evidence type="ECO:0000256" key="4">
    <source>
        <dbReference type="ARBA" id="ARBA00009903"/>
    </source>
</evidence>
<keyword evidence="9" id="KW-0132">Cell division</keyword>
<dbReference type="GO" id="GO:0043065">
    <property type="term" value="P:positive regulation of apoptotic process"/>
    <property type="evidence" value="ECO:0007669"/>
    <property type="project" value="TreeGrafter"/>
</dbReference>
<dbReference type="InterPro" id="IPR008271">
    <property type="entry name" value="Ser/Thr_kinase_AS"/>
</dbReference>
<evidence type="ECO:0000256" key="10">
    <source>
        <dbReference type="ARBA" id="ARBA00022679"/>
    </source>
</evidence>
<feature type="compositionally biased region" description="Basic and acidic residues" evidence="23">
    <location>
        <begin position="48"/>
        <end position="58"/>
    </location>
</feature>
<dbReference type="InterPro" id="IPR009060">
    <property type="entry name" value="UBA-like_sf"/>
</dbReference>
<feature type="compositionally biased region" description="Polar residues" evidence="23">
    <location>
        <begin position="59"/>
        <end position="70"/>
    </location>
</feature>
<dbReference type="PROSITE" id="PS50011">
    <property type="entry name" value="PROTEIN_KINASE_DOM"/>
    <property type="match status" value="1"/>
</dbReference>
<feature type="binding site" evidence="21">
    <location>
        <position position="671"/>
    </location>
    <ligand>
        <name>ATP</name>
        <dbReference type="ChEBI" id="CHEBI:30616"/>
    </ligand>
</feature>
<dbReference type="GO" id="GO:0000082">
    <property type="term" value="P:G1/S transition of mitotic cell cycle"/>
    <property type="evidence" value="ECO:0007669"/>
    <property type="project" value="TreeGrafter"/>
</dbReference>